<keyword evidence="2" id="KW-1185">Reference proteome</keyword>
<dbReference type="RefSeq" id="WP_284296793.1">
    <property type="nucleotide sequence ID" value="NZ_BSSV01000002.1"/>
</dbReference>
<proteinExistence type="predicted"/>
<dbReference type="EMBL" id="BSSV01000002">
    <property type="protein sequence ID" value="GLX85053.1"/>
    <property type="molecule type" value="Genomic_DNA"/>
</dbReference>
<reference evidence="1 2" key="1">
    <citation type="submission" date="2023-03" db="EMBL/GenBank/DDBJ databases">
        <title>Thalassotalea loyana LMG 22536T draft genome sequence.</title>
        <authorList>
            <person name="Sawabe T."/>
        </authorList>
    </citation>
    <scope>NUCLEOTIDE SEQUENCE [LARGE SCALE GENOMIC DNA]</scope>
    <source>
        <strain evidence="1 2">LMG 22536</strain>
    </source>
</reference>
<protein>
    <submittedName>
        <fullName evidence="1">Uncharacterized protein</fullName>
    </submittedName>
</protein>
<dbReference type="Proteomes" id="UP001157134">
    <property type="component" value="Unassembled WGS sequence"/>
</dbReference>
<name>A0ABQ6HAA9_9GAMM</name>
<sequence>MFKLKSENVVLWPVIINEPVDGGKVKKHKCQVRFKLLKQAEFDLFYTDDRALLKQVIKGWEGLGDESGELLEFNEDNLQALTDIAFVRSSLISGYLSANTGAQVKN</sequence>
<evidence type="ECO:0000313" key="1">
    <source>
        <dbReference type="EMBL" id="GLX85053.1"/>
    </source>
</evidence>
<comment type="caution">
    <text evidence="1">The sequence shown here is derived from an EMBL/GenBank/DDBJ whole genome shotgun (WGS) entry which is preliminary data.</text>
</comment>
<evidence type="ECO:0000313" key="2">
    <source>
        <dbReference type="Proteomes" id="UP001157134"/>
    </source>
</evidence>
<accession>A0ABQ6HAA9</accession>
<gene>
    <name evidence="1" type="ORF">tloyanaT_13050</name>
</gene>
<organism evidence="1 2">
    <name type="scientific">Thalassotalea loyana</name>
    <dbReference type="NCBI Taxonomy" id="280483"/>
    <lineage>
        <taxon>Bacteria</taxon>
        <taxon>Pseudomonadati</taxon>
        <taxon>Pseudomonadota</taxon>
        <taxon>Gammaproteobacteria</taxon>
        <taxon>Alteromonadales</taxon>
        <taxon>Colwelliaceae</taxon>
        <taxon>Thalassotalea</taxon>
    </lineage>
</organism>